<feature type="region of interest" description="Disordered" evidence="1">
    <location>
        <begin position="1"/>
        <end position="53"/>
    </location>
</feature>
<feature type="compositionally biased region" description="Basic and acidic residues" evidence="1">
    <location>
        <begin position="43"/>
        <end position="53"/>
    </location>
</feature>
<comment type="caution">
    <text evidence="2">The sequence shown here is derived from an EMBL/GenBank/DDBJ whole genome shotgun (WGS) entry which is preliminary data.</text>
</comment>
<dbReference type="EMBL" id="WTUX01000011">
    <property type="protein sequence ID" value="MZR13388.1"/>
    <property type="molecule type" value="Genomic_DNA"/>
</dbReference>
<evidence type="ECO:0000313" key="3">
    <source>
        <dbReference type="Proteomes" id="UP000467322"/>
    </source>
</evidence>
<gene>
    <name evidence="2" type="ORF">GQE99_10200</name>
</gene>
<dbReference type="AlphaFoldDB" id="A0A845M4R4"/>
<evidence type="ECO:0000256" key="1">
    <source>
        <dbReference type="SAM" id="MobiDB-lite"/>
    </source>
</evidence>
<keyword evidence="3" id="KW-1185">Reference proteome</keyword>
<protein>
    <submittedName>
        <fullName evidence="2">Uncharacterized protein</fullName>
    </submittedName>
</protein>
<proteinExistence type="predicted"/>
<name>A0A845M4R4_9RHOB</name>
<dbReference type="Proteomes" id="UP000467322">
    <property type="component" value="Unassembled WGS sequence"/>
</dbReference>
<organism evidence="2 3">
    <name type="scientific">Maritimibacter harenae</name>
    <dbReference type="NCBI Taxonomy" id="2606218"/>
    <lineage>
        <taxon>Bacteria</taxon>
        <taxon>Pseudomonadati</taxon>
        <taxon>Pseudomonadota</taxon>
        <taxon>Alphaproteobacteria</taxon>
        <taxon>Rhodobacterales</taxon>
        <taxon>Roseobacteraceae</taxon>
        <taxon>Maritimibacter</taxon>
    </lineage>
</organism>
<accession>A0A845M4R4</accession>
<evidence type="ECO:0000313" key="2">
    <source>
        <dbReference type="EMBL" id="MZR13388.1"/>
    </source>
</evidence>
<reference evidence="2 3" key="1">
    <citation type="submission" date="2019-12" db="EMBL/GenBank/DDBJ databases">
        <title>Maritimibacter sp. nov. sp. isolated from sea sand.</title>
        <authorList>
            <person name="Kim J."/>
            <person name="Jeong S.E."/>
            <person name="Jung H.S."/>
            <person name="Jeon C.O."/>
        </authorList>
    </citation>
    <scope>NUCLEOTIDE SEQUENCE [LARGE SCALE GENOMIC DNA]</scope>
    <source>
        <strain evidence="2 3">DP07</strain>
    </source>
</reference>
<sequence length="53" mass="6052">MGYSPMKKQLDLNEFLSRPPKQFPKKRFGYGRPLQTPAAQKAQETHKDDATSS</sequence>